<gene>
    <name evidence="7" type="ORF">LTLLF_167045</name>
</gene>
<dbReference type="GO" id="GO:0035459">
    <property type="term" value="P:vesicle cargo loading"/>
    <property type="evidence" value="ECO:0007669"/>
    <property type="project" value="TreeGrafter"/>
</dbReference>
<feature type="domain" description="Nuclear pore complex interacting protein N-terminal" evidence="6">
    <location>
        <begin position="479"/>
        <end position="525"/>
    </location>
</feature>
<evidence type="ECO:0000313" key="8">
    <source>
        <dbReference type="Proteomes" id="UP000710432"/>
    </source>
</evidence>
<keyword evidence="5" id="KW-0732">Signal</keyword>
<dbReference type="Proteomes" id="UP000710432">
    <property type="component" value="Unassembled WGS sequence"/>
</dbReference>
<dbReference type="GO" id="GO:0006888">
    <property type="term" value="P:endoplasmic reticulum to Golgi vesicle-mediated transport"/>
    <property type="evidence" value="ECO:0007669"/>
    <property type="project" value="TreeGrafter"/>
</dbReference>
<feature type="compositionally biased region" description="Basic and acidic residues" evidence="3">
    <location>
        <begin position="680"/>
        <end position="689"/>
    </location>
</feature>
<feature type="region of interest" description="Disordered" evidence="3">
    <location>
        <begin position="108"/>
        <end position="153"/>
    </location>
</feature>
<feature type="compositionally biased region" description="Basic and acidic residues" evidence="3">
    <location>
        <begin position="418"/>
        <end position="427"/>
    </location>
</feature>
<evidence type="ECO:0000256" key="1">
    <source>
        <dbReference type="ARBA" id="ARBA00023054"/>
    </source>
</evidence>
<feature type="region of interest" description="Disordered" evidence="3">
    <location>
        <begin position="672"/>
        <end position="698"/>
    </location>
</feature>
<dbReference type="PANTHER" id="PTHR23158:SF54">
    <property type="entry name" value="TRANSPORT AND GOLGI ORGANIZATION PROTEIN 1 HOMOLOG"/>
    <property type="match status" value="1"/>
</dbReference>
<dbReference type="GO" id="GO:0005789">
    <property type="term" value="C:endoplasmic reticulum membrane"/>
    <property type="evidence" value="ECO:0007669"/>
    <property type="project" value="TreeGrafter"/>
</dbReference>
<protein>
    <submittedName>
        <fullName evidence="7">Melanoma inhibitory activity protein 3</fullName>
    </submittedName>
</protein>
<evidence type="ECO:0000259" key="6">
    <source>
        <dbReference type="Pfam" id="PF06409"/>
    </source>
</evidence>
<keyword evidence="1 2" id="KW-0175">Coiled coil</keyword>
<dbReference type="Pfam" id="PF06409">
    <property type="entry name" value="NPIP"/>
    <property type="match status" value="1"/>
</dbReference>
<evidence type="ECO:0000256" key="3">
    <source>
        <dbReference type="SAM" id="MobiDB-lite"/>
    </source>
</evidence>
<feature type="coiled-coil region" evidence="2">
    <location>
        <begin position="531"/>
        <end position="600"/>
    </location>
</feature>
<evidence type="ECO:0000313" key="7">
    <source>
        <dbReference type="EMBL" id="KAH0507807.1"/>
    </source>
</evidence>
<dbReference type="InterPro" id="IPR051500">
    <property type="entry name" value="cTAGE_MIA/OTOR"/>
</dbReference>
<feature type="compositionally biased region" description="Polar residues" evidence="3">
    <location>
        <begin position="378"/>
        <end position="391"/>
    </location>
</feature>
<dbReference type="GO" id="GO:0009306">
    <property type="term" value="P:protein secretion"/>
    <property type="evidence" value="ECO:0007669"/>
    <property type="project" value="TreeGrafter"/>
</dbReference>
<feature type="region of interest" description="Disordered" evidence="3">
    <location>
        <begin position="49"/>
        <end position="90"/>
    </location>
</feature>
<dbReference type="PANTHER" id="PTHR23158">
    <property type="entry name" value="MELANOMA INHIBITORY ACTIVITY-RELATED"/>
    <property type="match status" value="1"/>
</dbReference>
<evidence type="ECO:0000256" key="5">
    <source>
        <dbReference type="SAM" id="SignalP"/>
    </source>
</evidence>
<keyword evidence="4" id="KW-0812">Transmembrane</keyword>
<reference evidence="7" key="1">
    <citation type="submission" date="2020-03" db="EMBL/GenBank/DDBJ databases">
        <title>Studies in the Genomics of Life Span.</title>
        <authorList>
            <person name="Glass D."/>
        </authorList>
    </citation>
    <scope>NUCLEOTIDE SEQUENCE</scope>
    <source>
        <strain evidence="7">LTLLF</strain>
        <tissue evidence="7">Muscle</tissue>
    </source>
</reference>
<dbReference type="InterPro" id="IPR054697">
    <property type="entry name" value="NPIP_N"/>
</dbReference>
<dbReference type="AlphaFoldDB" id="A0A8J6GBA3"/>
<feature type="transmembrane region" description="Helical" evidence="4">
    <location>
        <begin position="497"/>
        <end position="516"/>
    </location>
</feature>
<feature type="chain" id="PRO_5035242440" evidence="5">
    <location>
        <begin position="25"/>
        <end position="698"/>
    </location>
</feature>
<feature type="region of interest" description="Disordered" evidence="3">
    <location>
        <begin position="191"/>
        <end position="230"/>
    </location>
</feature>
<comment type="caution">
    <text evidence="7">The sequence shown here is derived from an EMBL/GenBank/DDBJ whole genome shotgun (WGS) entry which is preliminary data.</text>
</comment>
<evidence type="ECO:0000256" key="2">
    <source>
        <dbReference type="SAM" id="Coils"/>
    </source>
</evidence>
<feature type="signal peptide" evidence="5">
    <location>
        <begin position="1"/>
        <end position="24"/>
    </location>
</feature>
<sequence length="698" mass="77412">MAPAAGLLLCLLLLGSLWWFPGQRDPSPGRRFSDRKVCADKECSMLMYRAEAPREREGAFSESTEELQEQSPAQESHPHASSAADHAQGVQSSLDNFEEVLILEVGKKRKTSEEADGMGEESGSGVVDKEESPLADVSAQGPSESHGPPEKMAAHAPGFWEAVQSQDPNDLQNDNLKELVDTLGLVEIPGGEEISEGEPEDPEAFGGSESLGPDAEDLEDGPPQQATPEIPDVVLKSIREDLPIINSFFKDHKSLYHFLKYFAIHVLEGMLQDMSIRLKSAQRDSLRYNVEKVLDKVFRASDSRILSVAEYMLDTREHKNRDLGTQENSLLEEAAVLDDVQDLIYFVRYQHSGVETAPLVTPPPHQEGGAGPVEEVQPPQQDNSPQENTGDLSVPLPEEPGLLHQAMTGHLSASEASQKSDTEKDVDPGFLVTEDSPVGAADAEKLLETGAEEPVNTPPPETALSSLYSCVLYISKTLIAMLPDNVQPGPDFYGLPWQPVIVTAILGIVSFAIFSWRTILVVKSRVYQVTEKQISKKLENIKKENVELTEKWSDYEQKIKEVKKYVQDAKKENMILSDEAIKYKDKIKVLEEDNAILSDKAKSLHLMLESEREQNVKNQGMILEKKKSIEKLKDVISMDASELSEVQIALQSGLIQQWRKLVPASPLTPLAPLQHKYRKENRNSQKDCEVGMSQPTRP</sequence>
<feature type="region of interest" description="Disordered" evidence="3">
    <location>
        <begin position="356"/>
        <end position="435"/>
    </location>
</feature>
<organism evidence="7 8">
    <name type="scientific">Microtus ochrogaster</name>
    <name type="common">Prairie vole</name>
    <dbReference type="NCBI Taxonomy" id="79684"/>
    <lineage>
        <taxon>Eukaryota</taxon>
        <taxon>Metazoa</taxon>
        <taxon>Chordata</taxon>
        <taxon>Craniata</taxon>
        <taxon>Vertebrata</taxon>
        <taxon>Euteleostomi</taxon>
        <taxon>Mammalia</taxon>
        <taxon>Eutheria</taxon>
        <taxon>Euarchontoglires</taxon>
        <taxon>Glires</taxon>
        <taxon>Rodentia</taxon>
        <taxon>Myomorpha</taxon>
        <taxon>Muroidea</taxon>
        <taxon>Cricetidae</taxon>
        <taxon>Arvicolinae</taxon>
        <taxon>Microtus</taxon>
    </lineage>
</organism>
<accession>A0A8J6GBA3</accession>
<keyword evidence="4" id="KW-0472">Membrane</keyword>
<dbReference type="EMBL" id="JAATJU010023367">
    <property type="protein sequence ID" value="KAH0507807.1"/>
    <property type="molecule type" value="Genomic_DNA"/>
</dbReference>
<dbReference type="GO" id="GO:0070971">
    <property type="term" value="C:endoplasmic reticulum exit site"/>
    <property type="evidence" value="ECO:0007669"/>
    <property type="project" value="TreeGrafter"/>
</dbReference>
<evidence type="ECO:0000256" key="4">
    <source>
        <dbReference type="SAM" id="Phobius"/>
    </source>
</evidence>
<proteinExistence type="predicted"/>
<name>A0A8J6GBA3_MICOH</name>
<keyword evidence="4" id="KW-1133">Transmembrane helix</keyword>
<feature type="compositionally biased region" description="Acidic residues" evidence="3">
    <location>
        <begin position="193"/>
        <end position="203"/>
    </location>
</feature>